<evidence type="ECO:0000313" key="2">
    <source>
        <dbReference type="Proteomes" id="UP001732700"/>
    </source>
</evidence>
<reference evidence="1" key="2">
    <citation type="submission" date="2025-09" db="UniProtKB">
        <authorList>
            <consortium name="EnsemblPlants"/>
        </authorList>
    </citation>
    <scope>IDENTIFICATION</scope>
</reference>
<proteinExistence type="predicted"/>
<sequence>MFLFLIMINGSREEYNYRLRAEISLGSLETKPRASELVGDDVVHAAGHLRRHVVRPVAGDALPEERLAREPEAVHEPRPVHLQVPQAPEAAELDDAADDAGLLLRLGERHADEPRQPPHVLGGVAQQLLVPQEEHLLRTRRARAPVAQDVLPERAVRVVAVADRVEGVAERELRVRAPAELPQRDGRVLGLPADVHDPAADADAGARQHRVRHVRVHESRGRERVEDGRPSAVSAEEGVQERDALVRVEAEERVVGAGGWVGAARHRGERQGVQPRGAALGQAGYDDVVGTGNEAALQGYGRRDEALRQPEAVVAAELELGAGRQLDRQRGYQHVVAVLFRGALRRHGVDLQVEVVLDVLERDGASRCWSGGSVCRHGLDWHQGGRAQVLCRVDV</sequence>
<dbReference type="Proteomes" id="UP001732700">
    <property type="component" value="Chromosome 7D"/>
</dbReference>
<keyword evidence="2" id="KW-1185">Reference proteome</keyword>
<protein>
    <submittedName>
        <fullName evidence="1">Uncharacterized protein</fullName>
    </submittedName>
</protein>
<organism evidence="1 2">
    <name type="scientific">Avena sativa</name>
    <name type="common">Oat</name>
    <dbReference type="NCBI Taxonomy" id="4498"/>
    <lineage>
        <taxon>Eukaryota</taxon>
        <taxon>Viridiplantae</taxon>
        <taxon>Streptophyta</taxon>
        <taxon>Embryophyta</taxon>
        <taxon>Tracheophyta</taxon>
        <taxon>Spermatophyta</taxon>
        <taxon>Magnoliopsida</taxon>
        <taxon>Liliopsida</taxon>
        <taxon>Poales</taxon>
        <taxon>Poaceae</taxon>
        <taxon>BOP clade</taxon>
        <taxon>Pooideae</taxon>
        <taxon>Poodae</taxon>
        <taxon>Poeae</taxon>
        <taxon>Poeae Chloroplast Group 1 (Aveneae type)</taxon>
        <taxon>Aveninae</taxon>
        <taxon>Avena</taxon>
    </lineage>
</organism>
<dbReference type="EnsemblPlants" id="AVESA.00010b.r2.7DG1395810.1">
    <property type="protein sequence ID" value="AVESA.00010b.r2.7DG1395810.1.CDS.1"/>
    <property type="gene ID" value="AVESA.00010b.r2.7DG1395810"/>
</dbReference>
<evidence type="ECO:0000313" key="1">
    <source>
        <dbReference type="EnsemblPlants" id="AVESA.00010b.r2.7DG1395810.1.CDS.1"/>
    </source>
</evidence>
<reference evidence="1" key="1">
    <citation type="submission" date="2021-05" db="EMBL/GenBank/DDBJ databases">
        <authorList>
            <person name="Scholz U."/>
            <person name="Mascher M."/>
            <person name="Fiebig A."/>
        </authorList>
    </citation>
    <scope>NUCLEOTIDE SEQUENCE [LARGE SCALE GENOMIC DNA]</scope>
</reference>
<name>A0ACD6AKQ7_AVESA</name>
<accession>A0ACD6AKQ7</accession>